<evidence type="ECO:0000256" key="1">
    <source>
        <dbReference type="ARBA" id="ARBA00022450"/>
    </source>
</evidence>
<dbReference type="Pfam" id="PF00668">
    <property type="entry name" value="Condensation"/>
    <property type="match status" value="1"/>
</dbReference>
<dbReference type="InterPro" id="IPR001242">
    <property type="entry name" value="Condensation_dom"/>
</dbReference>
<dbReference type="Proteomes" id="UP000199302">
    <property type="component" value="Unassembled WGS sequence"/>
</dbReference>
<dbReference type="PROSITE" id="PS00455">
    <property type="entry name" value="AMP_BINDING"/>
    <property type="match status" value="1"/>
</dbReference>
<dbReference type="InterPro" id="IPR009081">
    <property type="entry name" value="PP-bd_ACP"/>
</dbReference>
<dbReference type="FunFam" id="3.40.50.12780:FF:000012">
    <property type="entry name" value="Non-ribosomal peptide synthetase"/>
    <property type="match status" value="1"/>
</dbReference>
<dbReference type="Gene3D" id="3.40.50.1820">
    <property type="entry name" value="alpha/beta hydrolase"/>
    <property type="match status" value="1"/>
</dbReference>
<dbReference type="SUPFAM" id="SSF56801">
    <property type="entry name" value="Acetyl-CoA synthetase-like"/>
    <property type="match status" value="1"/>
</dbReference>
<dbReference type="Pfam" id="PF00501">
    <property type="entry name" value="AMP-binding"/>
    <property type="match status" value="1"/>
</dbReference>
<reference evidence="5 6" key="1">
    <citation type="submission" date="2016-10" db="EMBL/GenBank/DDBJ databases">
        <authorList>
            <person name="de Groot N.N."/>
        </authorList>
    </citation>
    <scope>NUCLEOTIDE SEQUENCE [LARGE SCALE GENOMIC DNA]</scope>
    <source>
        <strain evidence="6">KMM 9023,NRIC 0796,JCM 17311,KCTC 23692</strain>
    </source>
</reference>
<dbReference type="PANTHER" id="PTHR45527:SF1">
    <property type="entry name" value="FATTY ACID SYNTHASE"/>
    <property type="match status" value="1"/>
</dbReference>
<proteinExistence type="predicted"/>
<keyword evidence="1" id="KW-0596">Phosphopantetheine</keyword>
<dbReference type="GO" id="GO:0005829">
    <property type="term" value="C:cytosol"/>
    <property type="evidence" value="ECO:0007669"/>
    <property type="project" value="TreeGrafter"/>
</dbReference>
<sequence length="1292" mass="139558">MDAVSTAGALHELLEAQEGLWLAQQLAPANPLFNTGQFIALDGPLDLDAFTAAHAEAMAEAEALRLRIQSVGGAPRQSLDGEVPALEVVDLTGDPDGEAAARRDMDRDSAAPTDPARDPLAAFRLYRLSPTRHLWYERIHHLAIDGFGMVLLTNRVAALYSARMGQSAGPALAPYSAALEADRAYRAGEKHAADRAFWLDRADRLSPPASPSPNAAGVLSSSSFLRLARRVPDTICTAITERAKRLRLTWPDVLTSLSAAYLRRVSPDGDAVFGLPFMARFGSRAARVPCMWMNVLPHAPSLPEASDLDAALREDAAEIALARRHGAYRSERLRREIGRRRVDERLYGPLINVQPYDVAPQFHGLESRLNILSAGPVDDLTVSFRGDGKSGLTLEIDANPALYSEAEIAGHLSRLLAFLERAARAARLEEVPTVTEGEHARLIQELNATDQALDEITPETTLTALIEAQMARSPEAPAVRFGETVLSYAELDRRSRALAERLVALGAGADQRVAVLMDRSEHLAVALVAIQRAGAAYVPMDPGQPPARIEGLLAQTTPIAILADAPPGFRVAPPVLTPAEWPDAPTGAPLPPVAPNQLSYVLFTSGSTGAPKGVMIEHRAIVNRLLWMREAYGFTADDRILQKTPTSFDVSVWELFLPYLCGACLVFAPPGSHRDPKAIARLIRDDRITTCHFVPSMLAAFLGHPESEGITMRRVFCSGEELTPDHRDLFHARIDAELHNLYGPTEASVDVTFWPAGPEDRSAPMPIGWPVWNTRCYILDGAMRPVPEGVAGQLYLGGVQLARGYLGRDDLTGERFLPDPFRPGARIYATGDMARRRGDGAILYLGRNDHQVKIRGMRVELGEIEAALRGLAGVREAVVIARDDPGQQRLLVGYVVAGPEWTDAALRAALAQALPAHMVPARIVPLERMPTTANGKLDRKALPKPALSGVGGTPPRGETEELIAEAFVSVLRLPEPPVREADFFALGGDSLSALDLILRLEERLGRAVPLGQLFETPQIAALARAVETRADALAGLGPVFPLVAGREGGAPVVLLHPAGGLCWGYRALAKALSASYDGPIFGLQSPVLTGAAMPERLVDLSRRYADEIIARSDADRVHLVGWSLGGILAQDLAVELSARGVRPGTVALLDAYPAEVWRDEPEPDPMTALRALLAIAGFDPEGHPELDDREKLMSFLKRNSRLLGALPGDVLDAVVTLVTGTKRLMRAHQHRHYAEPVIHIRAAADHAERGFVSDLWAPHCAALEACDLDCLHKDMVAPEHVGAIAAMLAPRG</sequence>
<dbReference type="GO" id="GO:0009239">
    <property type="term" value="P:enterobactin biosynthetic process"/>
    <property type="evidence" value="ECO:0007669"/>
    <property type="project" value="TreeGrafter"/>
</dbReference>
<dbReference type="Gene3D" id="3.40.50.12780">
    <property type="entry name" value="N-terminal domain of ligase-like"/>
    <property type="match status" value="1"/>
</dbReference>
<dbReference type="GO" id="GO:0009366">
    <property type="term" value="C:enterobactin synthetase complex"/>
    <property type="evidence" value="ECO:0007669"/>
    <property type="project" value="TreeGrafter"/>
</dbReference>
<dbReference type="SUPFAM" id="SSF52777">
    <property type="entry name" value="CoA-dependent acyltransferases"/>
    <property type="match status" value="2"/>
</dbReference>
<dbReference type="SUPFAM" id="SSF53474">
    <property type="entry name" value="alpha/beta-Hydrolases"/>
    <property type="match status" value="1"/>
</dbReference>
<dbReference type="GO" id="GO:0031177">
    <property type="term" value="F:phosphopantetheine binding"/>
    <property type="evidence" value="ECO:0007669"/>
    <property type="project" value="InterPro"/>
</dbReference>
<dbReference type="InterPro" id="IPR010071">
    <property type="entry name" value="AA_adenyl_dom"/>
</dbReference>
<dbReference type="STRING" id="871652.SAMN04515673_10771"/>
<evidence type="ECO:0000313" key="5">
    <source>
        <dbReference type="EMBL" id="SFR12498.1"/>
    </source>
</evidence>
<dbReference type="InterPro" id="IPR029058">
    <property type="entry name" value="AB_hydrolase_fold"/>
</dbReference>
<dbReference type="CDD" id="cd17646">
    <property type="entry name" value="A_NRPS_AB3403-like"/>
    <property type="match status" value="1"/>
</dbReference>
<dbReference type="Gene3D" id="3.30.559.10">
    <property type="entry name" value="Chloramphenicol acetyltransferase-like domain"/>
    <property type="match status" value="1"/>
</dbReference>
<evidence type="ECO:0000256" key="2">
    <source>
        <dbReference type="ARBA" id="ARBA00022553"/>
    </source>
</evidence>
<feature type="compositionally biased region" description="Basic and acidic residues" evidence="3">
    <location>
        <begin position="99"/>
        <end position="109"/>
    </location>
</feature>
<feature type="domain" description="Carrier" evidence="4">
    <location>
        <begin position="954"/>
        <end position="1030"/>
    </location>
</feature>
<feature type="region of interest" description="Disordered" evidence="3">
    <location>
        <begin position="936"/>
        <end position="956"/>
    </location>
</feature>
<dbReference type="InterPro" id="IPR036736">
    <property type="entry name" value="ACP-like_sf"/>
</dbReference>
<gene>
    <name evidence="5" type="ORF">SAMN04515673_10771</name>
</gene>
<evidence type="ECO:0000313" key="6">
    <source>
        <dbReference type="Proteomes" id="UP000199302"/>
    </source>
</evidence>
<dbReference type="InterPro" id="IPR045851">
    <property type="entry name" value="AMP-bd_C_sf"/>
</dbReference>
<dbReference type="InterPro" id="IPR025110">
    <property type="entry name" value="AMP-bd_C"/>
</dbReference>
<dbReference type="InterPro" id="IPR020845">
    <property type="entry name" value="AMP-binding_CS"/>
</dbReference>
<dbReference type="PROSITE" id="PS50075">
    <property type="entry name" value="CARRIER"/>
    <property type="match status" value="1"/>
</dbReference>
<dbReference type="SUPFAM" id="SSF47336">
    <property type="entry name" value="ACP-like"/>
    <property type="match status" value="1"/>
</dbReference>
<dbReference type="InterPro" id="IPR001031">
    <property type="entry name" value="Thioesterase"/>
</dbReference>
<dbReference type="InterPro" id="IPR042099">
    <property type="entry name" value="ANL_N_sf"/>
</dbReference>
<dbReference type="InterPro" id="IPR020802">
    <property type="entry name" value="TesA-like"/>
</dbReference>
<dbReference type="InterPro" id="IPR020806">
    <property type="entry name" value="PKS_PP-bd"/>
</dbReference>
<protein>
    <submittedName>
        <fullName evidence="5">Enterobactin synthetase component F</fullName>
    </submittedName>
</protein>
<dbReference type="FunFam" id="3.30.300.30:FF:000010">
    <property type="entry name" value="Enterobactin synthetase component F"/>
    <property type="match status" value="1"/>
</dbReference>
<evidence type="ECO:0000256" key="3">
    <source>
        <dbReference type="SAM" id="MobiDB-lite"/>
    </source>
</evidence>
<dbReference type="InterPro" id="IPR023213">
    <property type="entry name" value="CAT-like_dom_sf"/>
</dbReference>
<keyword evidence="2" id="KW-0597">Phosphoprotein</keyword>
<dbReference type="Pfam" id="PF00550">
    <property type="entry name" value="PP-binding"/>
    <property type="match status" value="1"/>
</dbReference>
<dbReference type="SMART" id="SM00823">
    <property type="entry name" value="PKS_PP"/>
    <property type="match status" value="1"/>
</dbReference>
<accession>A0A1I6E4U1</accession>
<feature type="region of interest" description="Disordered" evidence="3">
    <location>
        <begin position="92"/>
        <end position="115"/>
    </location>
</feature>
<dbReference type="Gene3D" id="3.30.300.30">
    <property type="match status" value="1"/>
</dbReference>
<evidence type="ECO:0000259" key="4">
    <source>
        <dbReference type="PROSITE" id="PS50075"/>
    </source>
</evidence>
<dbReference type="Pfam" id="PF00975">
    <property type="entry name" value="Thioesterase"/>
    <property type="match status" value="1"/>
</dbReference>
<name>A0A1I6E4U1_9RHOB</name>
<dbReference type="RefSeq" id="WP_092080865.1">
    <property type="nucleotide sequence ID" value="NZ_FOYI01000007.1"/>
</dbReference>
<dbReference type="OrthoDB" id="9803968at2"/>
<dbReference type="GO" id="GO:0047527">
    <property type="term" value="F:2,3-dihydroxybenzoate-serine ligase activity"/>
    <property type="evidence" value="ECO:0007669"/>
    <property type="project" value="TreeGrafter"/>
</dbReference>
<dbReference type="Gene3D" id="3.30.559.30">
    <property type="entry name" value="Nonribosomal peptide synthetase, condensation domain"/>
    <property type="match status" value="1"/>
</dbReference>
<dbReference type="Pfam" id="PF13193">
    <property type="entry name" value="AMP-binding_C"/>
    <property type="match status" value="1"/>
</dbReference>
<dbReference type="InterPro" id="IPR000873">
    <property type="entry name" value="AMP-dep_synth/lig_dom"/>
</dbReference>
<dbReference type="EMBL" id="FOYI01000007">
    <property type="protein sequence ID" value="SFR12498.1"/>
    <property type="molecule type" value="Genomic_DNA"/>
</dbReference>
<dbReference type="PANTHER" id="PTHR45527">
    <property type="entry name" value="NONRIBOSOMAL PEPTIDE SYNTHETASE"/>
    <property type="match status" value="1"/>
</dbReference>
<dbReference type="NCBIfam" id="TIGR01733">
    <property type="entry name" value="AA-adenyl-dom"/>
    <property type="match status" value="1"/>
</dbReference>
<organism evidence="5 6">
    <name type="scientific">Poseidonocella sedimentorum</name>
    <dbReference type="NCBI Taxonomy" id="871652"/>
    <lineage>
        <taxon>Bacteria</taxon>
        <taxon>Pseudomonadati</taxon>
        <taxon>Pseudomonadota</taxon>
        <taxon>Alphaproteobacteria</taxon>
        <taxon>Rhodobacterales</taxon>
        <taxon>Roseobacteraceae</taxon>
        <taxon>Poseidonocella</taxon>
    </lineage>
</organism>
<keyword evidence="6" id="KW-1185">Reference proteome</keyword>
<dbReference type="GO" id="GO:0043041">
    <property type="term" value="P:amino acid activation for nonribosomal peptide biosynthetic process"/>
    <property type="evidence" value="ECO:0007669"/>
    <property type="project" value="TreeGrafter"/>
</dbReference>
<dbReference type="SMART" id="SM00824">
    <property type="entry name" value="PKS_TE"/>
    <property type="match status" value="1"/>
</dbReference>